<dbReference type="PANTHER" id="PTHR43766">
    <property type="entry name" value="TRYPTOPHAN--TRNA LIGASE, MITOCHONDRIAL"/>
    <property type="match status" value="1"/>
</dbReference>
<keyword evidence="4 9" id="KW-0547">Nucleotide-binding</keyword>
<evidence type="ECO:0000256" key="2">
    <source>
        <dbReference type="ARBA" id="ARBA00013161"/>
    </source>
</evidence>
<evidence type="ECO:0000256" key="6">
    <source>
        <dbReference type="ARBA" id="ARBA00022917"/>
    </source>
</evidence>
<comment type="similarity">
    <text evidence="1 9">Belongs to the class-I aminoacyl-tRNA synthetase family.</text>
</comment>
<dbReference type="Gene3D" id="1.10.240.10">
    <property type="entry name" value="Tyrosyl-Transfer RNA Synthetase"/>
    <property type="match status" value="1"/>
</dbReference>
<organism evidence="10 11">
    <name type="scientific">Nocardioides potassii</name>
    <dbReference type="NCBI Taxonomy" id="2911371"/>
    <lineage>
        <taxon>Bacteria</taxon>
        <taxon>Bacillati</taxon>
        <taxon>Actinomycetota</taxon>
        <taxon>Actinomycetes</taxon>
        <taxon>Propionibacteriales</taxon>
        <taxon>Nocardioidaceae</taxon>
        <taxon>Nocardioides</taxon>
    </lineage>
</organism>
<dbReference type="GO" id="GO:0004830">
    <property type="term" value="F:tryptophan-tRNA ligase activity"/>
    <property type="evidence" value="ECO:0007669"/>
    <property type="project" value="UniProtKB-EC"/>
</dbReference>
<dbReference type="InterPro" id="IPR002305">
    <property type="entry name" value="aa-tRNA-synth_Ic"/>
</dbReference>
<dbReference type="Gene3D" id="3.40.50.620">
    <property type="entry name" value="HUPs"/>
    <property type="match status" value="1"/>
</dbReference>
<keyword evidence="3 9" id="KW-0436">Ligase</keyword>
<dbReference type="Proteomes" id="UP001201161">
    <property type="component" value="Unassembled WGS sequence"/>
</dbReference>
<evidence type="ECO:0000256" key="9">
    <source>
        <dbReference type="RuleBase" id="RU363036"/>
    </source>
</evidence>
<dbReference type="EMBL" id="JAKJHZ010000009">
    <property type="protein sequence ID" value="MCF6378729.1"/>
    <property type="molecule type" value="Genomic_DNA"/>
</dbReference>
<evidence type="ECO:0000256" key="4">
    <source>
        <dbReference type="ARBA" id="ARBA00022741"/>
    </source>
</evidence>
<keyword evidence="6 9" id="KW-0648">Protein biosynthesis</keyword>
<dbReference type="SUPFAM" id="SSF52374">
    <property type="entry name" value="Nucleotidylyl transferase"/>
    <property type="match status" value="1"/>
</dbReference>
<dbReference type="InterPro" id="IPR050203">
    <property type="entry name" value="Trp-tRNA_synthetase"/>
</dbReference>
<sequence>MKDHRGRDLSGITPSGRLTLGNHLGALRRFVERQDEVEGYYFVSDLHALTLPQDPARLRETTLSTAATLIAAGLDPARSTVFVQSQVPTHVEMSYLLECTAYVGELSRMIQFKEKGGRPRTRASLFTYPCLMAADILLYDADRVPVGGDQSQHVELTRDLAIRFNATYGDTLVVPQIAPAALAARVTDLQDPRIKMSKSAPDDALGVVRVLDTPDAIALKIRRAVTDSDNVVTYDPAAKPGVSNLLDILAVLTRQDPQVVADSLRDYGSLKRAVTAAVVAELEPLRRRHDELMGDRAQLAALLAVGADKALRQSSAVLERAKKAVGLTAARLSR</sequence>
<keyword evidence="11" id="KW-1185">Reference proteome</keyword>
<keyword evidence="7 9" id="KW-0030">Aminoacyl-tRNA synthetase</keyword>
<dbReference type="Pfam" id="PF00579">
    <property type="entry name" value="tRNA-synt_1b"/>
    <property type="match status" value="1"/>
</dbReference>
<name>A0ABS9HE01_9ACTN</name>
<comment type="caution">
    <text evidence="10">The sequence shown here is derived from an EMBL/GenBank/DDBJ whole genome shotgun (WGS) entry which is preliminary data.</text>
</comment>
<evidence type="ECO:0000256" key="5">
    <source>
        <dbReference type="ARBA" id="ARBA00022840"/>
    </source>
</evidence>
<evidence type="ECO:0000256" key="1">
    <source>
        <dbReference type="ARBA" id="ARBA00005594"/>
    </source>
</evidence>
<dbReference type="InterPro" id="IPR002306">
    <property type="entry name" value="Trp-tRNA-ligase"/>
</dbReference>
<dbReference type="PRINTS" id="PR01039">
    <property type="entry name" value="TRNASYNTHTRP"/>
</dbReference>
<gene>
    <name evidence="10" type="primary">trpS</name>
    <name evidence="10" type="ORF">L2K70_14035</name>
</gene>
<dbReference type="RefSeq" id="WP_236402800.1">
    <property type="nucleotide sequence ID" value="NZ_JAKJHZ010000009.1"/>
</dbReference>
<dbReference type="NCBIfam" id="TIGR00233">
    <property type="entry name" value="trpS"/>
    <property type="match status" value="1"/>
</dbReference>
<evidence type="ECO:0000256" key="7">
    <source>
        <dbReference type="ARBA" id="ARBA00023146"/>
    </source>
</evidence>
<evidence type="ECO:0000313" key="11">
    <source>
        <dbReference type="Proteomes" id="UP001201161"/>
    </source>
</evidence>
<dbReference type="EC" id="6.1.1.2" evidence="2 8"/>
<reference evidence="10 11" key="1">
    <citation type="submission" date="2022-01" db="EMBL/GenBank/DDBJ databases">
        <title>Nocardioides sp. nov., an actinomycete isolated from mining soil.</title>
        <authorList>
            <person name="Liu L."/>
        </authorList>
    </citation>
    <scope>NUCLEOTIDE SEQUENCE [LARGE SCALE GENOMIC DNA]</scope>
    <source>
        <strain evidence="10 11">KLBMP 9356</strain>
    </source>
</reference>
<evidence type="ECO:0000256" key="3">
    <source>
        <dbReference type="ARBA" id="ARBA00022598"/>
    </source>
</evidence>
<dbReference type="InterPro" id="IPR014729">
    <property type="entry name" value="Rossmann-like_a/b/a_fold"/>
</dbReference>
<protein>
    <recommendedName>
        <fullName evidence="2 8">Tryptophan--tRNA ligase</fullName>
        <ecNumber evidence="2 8">6.1.1.2</ecNumber>
    </recommendedName>
</protein>
<proteinExistence type="inferred from homology"/>
<evidence type="ECO:0000313" key="10">
    <source>
        <dbReference type="EMBL" id="MCF6378729.1"/>
    </source>
</evidence>
<accession>A0ABS9HE01</accession>
<dbReference type="PANTHER" id="PTHR43766:SF1">
    <property type="entry name" value="TRYPTOPHAN--TRNA LIGASE, MITOCHONDRIAL"/>
    <property type="match status" value="1"/>
</dbReference>
<dbReference type="CDD" id="cd00806">
    <property type="entry name" value="TrpRS_core"/>
    <property type="match status" value="1"/>
</dbReference>
<keyword evidence="5 9" id="KW-0067">ATP-binding</keyword>
<evidence type="ECO:0000256" key="8">
    <source>
        <dbReference type="NCBIfam" id="TIGR00233"/>
    </source>
</evidence>